<dbReference type="Proteomes" id="UP000676325">
    <property type="component" value="Unassembled WGS sequence"/>
</dbReference>
<proteinExistence type="predicted"/>
<dbReference type="Pfam" id="PF08787">
    <property type="entry name" value="Alginate_lyase2"/>
    <property type="match status" value="1"/>
</dbReference>
<sequence>MTLHLFLTDLARSKYQGVCSHGVTPLTRTSSGALQFWAPEGAATTAHSLHARTELESATKYSVSTQRHSLNATLQILQLPKSNPEICVAQLHAVGSGGSNPFVMVDYKSGKLYVMVASGTSAQASFYTLLTNVAVGATFTYRISDNGNGTLTLAATSGSQSMSYTVAIPKVLRGVSGHFSAGDYEQGTVSEGTNDGGKVLFTALTQS</sequence>
<organism evidence="2 3">
    <name type="scientific">Actinospica acidithermotolerans</name>
    <dbReference type="NCBI Taxonomy" id="2828514"/>
    <lineage>
        <taxon>Bacteria</taxon>
        <taxon>Bacillati</taxon>
        <taxon>Actinomycetota</taxon>
        <taxon>Actinomycetes</taxon>
        <taxon>Catenulisporales</taxon>
        <taxon>Actinospicaceae</taxon>
        <taxon>Actinospica</taxon>
    </lineage>
</organism>
<dbReference type="GO" id="GO:0016829">
    <property type="term" value="F:lyase activity"/>
    <property type="evidence" value="ECO:0007669"/>
    <property type="project" value="UniProtKB-KW"/>
</dbReference>
<dbReference type="RefSeq" id="WP_212520741.1">
    <property type="nucleotide sequence ID" value="NZ_JAGSOH010000092.1"/>
</dbReference>
<feature type="domain" description="Alginate lyase 2" evidence="1">
    <location>
        <begin position="27"/>
        <end position="205"/>
    </location>
</feature>
<evidence type="ECO:0000313" key="3">
    <source>
        <dbReference type="Proteomes" id="UP000676325"/>
    </source>
</evidence>
<dbReference type="InterPro" id="IPR014895">
    <property type="entry name" value="Alginate_lyase_2"/>
</dbReference>
<reference evidence="2" key="1">
    <citation type="submission" date="2021-04" db="EMBL/GenBank/DDBJ databases">
        <title>Genome based classification of Actinospica acidithermotolerans sp. nov., an actinobacterium isolated from an Indonesian hot spring.</title>
        <authorList>
            <person name="Kusuma A.B."/>
            <person name="Putra K.E."/>
            <person name="Nafisah S."/>
            <person name="Loh J."/>
            <person name="Nouioui I."/>
            <person name="Goodfellow M."/>
        </authorList>
    </citation>
    <scope>NUCLEOTIDE SEQUENCE</scope>
    <source>
        <strain evidence="2">MGRD01-02</strain>
    </source>
</reference>
<evidence type="ECO:0000313" key="2">
    <source>
        <dbReference type="EMBL" id="MBR7829607.1"/>
    </source>
</evidence>
<name>A0A941EDZ5_9ACTN</name>
<protein>
    <submittedName>
        <fullName evidence="2">Polysaccharide lyase family 7 protein</fullName>
    </submittedName>
</protein>
<dbReference type="SUPFAM" id="SSF49899">
    <property type="entry name" value="Concanavalin A-like lectins/glucanases"/>
    <property type="match status" value="1"/>
</dbReference>
<dbReference type="AlphaFoldDB" id="A0A941EDZ5"/>
<accession>A0A941EDZ5</accession>
<dbReference type="EMBL" id="JAGSOH010000092">
    <property type="protein sequence ID" value="MBR7829607.1"/>
    <property type="molecule type" value="Genomic_DNA"/>
</dbReference>
<dbReference type="Gene3D" id="2.60.120.200">
    <property type="match status" value="1"/>
</dbReference>
<gene>
    <name evidence="2" type="ORF">KDK95_25095</name>
</gene>
<keyword evidence="3" id="KW-1185">Reference proteome</keyword>
<keyword evidence="2" id="KW-0456">Lyase</keyword>
<dbReference type="InterPro" id="IPR013320">
    <property type="entry name" value="ConA-like_dom_sf"/>
</dbReference>
<evidence type="ECO:0000259" key="1">
    <source>
        <dbReference type="Pfam" id="PF08787"/>
    </source>
</evidence>
<comment type="caution">
    <text evidence="2">The sequence shown here is derived from an EMBL/GenBank/DDBJ whole genome shotgun (WGS) entry which is preliminary data.</text>
</comment>